<feature type="transmembrane region" description="Helical" evidence="1">
    <location>
        <begin position="29"/>
        <end position="47"/>
    </location>
</feature>
<dbReference type="NCBIfam" id="TIGR04183">
    <property type="entry name" value="Por_Secre_tail"/>
    <property type="match status" value="1"/>
</dbReference>
<dbReference type="Gene3D" id="2.60.40.4070">
    <property type="match status" value="1"/>
</dbReference>
<gene>
    <name evidence="2" type="ORF">CEE37_13395</name>
</gene>
<keyword evidence="1" id="KW-1133">Transmembrane helix</keyword>
<evidence type="ECO:0008006" key="4">
    <source>
        <dbReference type="Google" id="ProtNLM"/>
    </source>
</evidence>
<reference evidence="2 3" key="1">
    <citation type="submission" date="2017-06" db="EMBL/GenBank/DDBJ databases">
        <title>Novel microbial phyla capable of carbon fixation and sulfur reduction in deep-sea sediments.</title>
        <authorList>
            <person name="Huang J."/>
            <person name="Baker B."/>
            <person name="Wang Y."/>
        </authorList>
    </citation>
    <scope>NUCLEOTIDE SEQUENCE [LARGE SCALE GENOMIC DNA]</scope>
    <source>
        <strain evidence="2">B3_LCP</strain>
    </source>
</reference>
<keyword evidence="1" id="KW-0472">Membrane</keyword>
<evidence type="ECO:0000313" key="2">
    <source>
        <dbReference type="EMBL" id="TKJ37952.1"/>
    </source>
</evidence>
<protein>
    <recommendedName>
        <fullName evidence="4">Secretion system C-terminal sorting domain-containing protein</fullName>
    </recommendedName>
</protein>
<dbReference type="AlphaFoldDB" id="A0A532UST4"/>
<sequence>MINGDKFVILVRIDFNENFYLMETAMLKTWFALLFAFVMVITTGYAADNDYPISPAGICTDHETQNLDEIGDIIRTIPAPQPQGLNTLVGSCWVEDTLIVFENVDPYTELSKFYKIDPADGTVLDEVVLPFDGWVMGASFADDGIWVVKWHPQNVIYKIGLDGSLISQFTPSTEDYSCRMVAYDDGNLWVGANRNGNDTKLYEMATDGTILEEYNTNSSVGWYMDGDIAAEAGVDSNIIVCDNLGGAVKRLHVSGGIVSVIDQFTSPVSFPDYAEGLTHDGADIWHNSAYGAEGVIWVIDDGIGAPPPPPEMIVELTYVSGSPVPAGGGTLYYSIWGENQGLVPLDYDIWIDKTYESTDTTTLIIREITNYQPGWQINRPDAWFPVPSNWPGGNYEFRIYSGWHPEYDVWHTDAFSWSKSGSVDLDYDFEANLPLNASDPFEDIGMNRVNHSVPSKFEVISAYPNPFNPMTTISFTLPNASLVKLEVFDINGRAIKGAHTGAPLQLVNGWRDAGVHEVVFDGSELASGIYLYRLEASGSGATPTTEFIASGKMVLLK</sequence>
<proteinExistence type="predicted"/>
<dbReference type="EMBL" id="NJBN01000011">
    <property type="protein sequence ID" value="TKJ37952.1"/>
    <property type="molecule type" value="Genomic_DNA"/>
</dbReference>
<organism evidence="2 3">
    <name type="scientific">candidate division LCP-89 bacterium B3_LCP</name>
    <dbReference type="NCBI Taxonomy" id="2012998"/>
    <lineage>
        <taxon>Bacteria</taxon>
        <taxon>Pseudomonadati</taxon>
        <taxon>Bacteria division LCP-89</taxon>
    </lineage>
</organism>
<dbReference type="Gene3D" id="2.130.10.10">
    <property type="entry name" value="YVTN repeat-like/Quinoprotein amine dehydrogenase"/>
    <property type="match status" value="1"/>
</dbReference>
<evidence type="ECO:0000313" key="3">
    <source>
        <dbReference type="Proteomes" id="UP000319619"/>
    </source>
</evidence>
<comment type="caution">
    <text evidence="2">The sequence shown here is derived from an EMBL/GenBank/DDBJ whole genome shotgun (WGS) entry which is preliminary data.</text>
</comment>
<dbReference type="InterPro" id="IPR026444">
    <property type="entry name" value="Secre_tail"/>
</dbReference>
<dbReference type="SUPFAM" id="SSF63829">
    <property type="entry name" value="Calcium-dependent phosphotriesterase"/>
    <property type="match status" value="1"/>
</dbReference>
<dbReference type="InterPro" id="IPR015943">
    <property type="entry name" value="WD40/YVTN_repeat-like_dom_sf"/>
</dbReference>
<accession>A0A532UST4</accession>
<name>A0A532UST4_UNCL8</name>
<keyword evidence="1" id="KW-0812">Transmembrane</keyword>
<evidence type="ECO:0000256" key="1">
    <source>
        <dbReference type="SAM" id="Phobius"/>
    </source>
</evidence>
<dbReference type="Proteomes" id="UP000319619">
    <property type="component" value="Unassembled WGS sequence"/>
</dbReference>